<keyword evidence="7 11" id="KW-0735">Signal-anchor</keyword>
<feature type="compositionally biased region" description="Polar residues" evidence="12">
    <location>
        <begin position="95"/>
        <end position="119"/>
    </location>
</feature>
<evidence type="ECO:0000256" key="5">
    <source>
        <dbReference type="ARBA" id="ARBA00022679"/>
    </source>
</evidence>
<keyword evidence="16" id="KW-1185">Reference proteome</keyword>
<comment type="caution">
    <text evidence="15">The sequence shown here is derived from an EMBL/GenBank/DDBJ whole genome shotgun (WGS) entry which is preliminary data.</text>
</comment>
<feature type="compositionally biased region" description="Polar residues" evidence="12">
    <location>
        <begin position="71"/>
        <end position="87"/>
    </location>
</feature>
<evidence type="ECO:0000256" key="12">
    <source>
        <dbReference type="SAM" id="MobiDB-lite"/>
    </source>
</evidence>
<dbReference type="Pfam" id="PF02709">
    <property type="entry name" value="Glyco_transf_7C"/>
    <property type="match status" value="1"/>
</dbReference>
<evidence type="ECO:0000256" key="11">
    <source>
        <dbReference type="RuleBase" id="RU368121"/>
    </source>
</evidence>
<evidence type="ECO:0000259" key="13">
    <source>
        <dbReference type="Pfam" id="PF02709"/>
    </source>
</evidence>
<dbReference type="PANTHER" id="PTHR19300">
    <property type="entry name" value="BETA-1,4-GALACTOSYLTRANSFERASE"/>
    <property type="match status" value="1"/>
</dbReference>
<dbReference type="CDD" id="cd00899">
    <property type="entry name" value="b4GalT"/>
    <property type="match status" value="1"/>
</dbReference>
<dbReference type="GO" id="GO:0016020">
    <property type="term" value="C:membrane"/>
    <property type="evidence" value="ECO:0007669"/>
    <property type="project" value="UniProtKB-SubCell"/>
</dbReference>
<accession>A0A2B4RRX3</accession>
<dbReference type="Pfam" id="PF13733">
    <property type="entry name" value="Glyco_transf_7N"/>
    <property type="match status" value="1"/>
</dbReference>
<dbReference type="OrthoDB" id="10016069at2759"/>
<dbReference type="GO" id="GO:0005975">
    <property type="term" value="P:carbohydrate metabolic process"/>
    <property type="evidence" value="ECO:0007669"/>
    <property type="project" value="InterPro"/>
</dbReference>
<sequence>MVELDRLKKFMICTFVVATASFIVMFYYSVTFSRYTALGVNYITEFKRKNLSADINLPDLIAGAFEESLNSTEKTQPKNSAQSTLSSNEEESTKETGQQNTQDSKKAISSSNQVTIFQPTETEKATSTSTTSVAIFIPTKKVGGNNNSDQELSLCPEKSPTLVGALYVDSQVPKIEDVEKDMSKDFKGWVDHGGHSKPTKCKARKKLALIIPYRNRFEQLKIFVRQMHPILRRQNLDYRIMVIEQGGTTLFNRAMLFNIGYKEALKFDDFECFIFHDVDLIPEDDRNDYSCPTSPRHLSVAIDKFNYRLPYSTIFGGAGAFSREHFELINGFSNQFWGWGGEDDDLYNRIAAKQLKLTRPSMQVGRYKMLKIFHTSGKADPDRFAKLKDSAQRMASDGINSLLYKVENVTEHRLYTQVTVDVREAMPKKLQN</sequence>
<keyword evidence="8 11" id="KW-1133">Transmembrane helix</keyword>
<dbReference type="GO" id="GO:0005794">
    <property type="term" value="C:Golgi apparatus"/>
    <property type="evidence" value="ECO:0007669"/>
    <property type="project" value="TreeGrafter"/>
</dbReference>
<dbReference type="UniPathway" id="UPA00378"/>
<evidence type="ECO:0000256" key="8">
    <source>
        <dbReference type="ARBA" id="ARBA00022989"/>
    </source>
</evidence>
<dbReference type="InterPro" id="IPR027995">
    <property type="entry name" value="Galactosyl_T_N"/>
</dbReference>
<gene>
    <name evidence="15" type="primary">B4galt1</name>
    <name evidence="15" type="ORF">AWC38_SpisGene16285</name>
</gene>
<feature type="domain" description="Galactosyltransferase N-terminal" evidence="14">
    <location>
        <begin position="155"/>
        <end position="292"/>
    </location>
</feature>
<evidence type="ECO:0000313" key="15">
    <source>
        <dbReference type="EMBL" id="PFX19300.1"/>
    </source>
</evidence>
<dbReference type="EMBL" id="LSMT01000367">
    <property type="protein sequence ID" value="PFX19300.1"/>
    <property type="molecule type" value="Genomic_DNA"/>
</dbReference>
<feature type="domain" description="Galactosyltransferase C-terminal" evidence="13">
    <location>
        <begin position="296"/>
        <end position="371"/>
    </location>
</feature>
<name>A0A2B4RRX3_STYPI</name>
<dbReference type="Proteomes" id="UP000225706">
    <property type="component" value="Unassembled WGS sequence"/>
</dbReference>
<dbReference type="PANTHER" id="PTHR19300:SF57">
    <property type="entry name" value="BETA-1,4-N-ACETYLGALACTOSAMINYLTRANSFERASE"/>
    <property type="match status" value="1"/>
</dbReference>
<feature type="region of interest" description="Disordered" evidence="12">
    <location>
        <begin position="71"/>
        <end position="123"/>
    </location>
</feature>
<dbReference type="PRINTS" id="PR02050">
    <property type="entry name" value="B14GALTRFASE"/>
</dbReference>
<evidence type="ECO:0000256" key="2">
    <source>
        <dbReference type="ARBA" id="ARBA00004922"/>
    </source>
</evidence>
<evidence type="ECO:0000256" key="9">
    <source>
        <dbReference type="ARBA" id="ARBA00023136"/>
    </source>
</evidence>
<keyword evidence="9 11" id="KW-0472">Membrane</keyword>
<dbReference type="InterPro" id="IPR027791">
    <property type="entry name" value="Galactosyl_T_C"/>
</dbReference>
<comment type="pathway">
    <text evidence="2 11">Protein modification; protein glycosylation.</text>
</comment>
<evidence type="ECO:0000256" key="10">
    <source>
        <dbReference type="ARBA" id="ARBA00023180"/>
    </source>
</evidence>
<keyword evidence="5 11" id="KW-0808">Transferase</keyword>
<evidence type="ECO:0000256" key="1">
    <source>
        <dbReference type="ARBA" id="ARBA00004606"/>
    </source>
</evidence>
<dbReference type="GO" id="GO:0008378">
    <property type="term" value="F:galactosyltransferase activity"/>
    <property type="evidence" value="ECO:0007669"/>
    <property type="project" value="TreeGrafter"/>
</dbReference>
<dbReference type="SUPFAM" id="SSF53448">
    <property type="entry name" value="Nucleotide-diphospho-sugar transferases"/>
    <property type="match status" value="1"/>
</dbReference>
<dbReference type="AlphaFoldDB" id="A0A2B4RRX3"/>
<dbReference type="InterPro" id="IPR003859">
    <property type="entry name" value="Galactosyl_T"/>
</dbReference>
<evidence type="ECO:0000256" key="4">
    <source>
        <dbReference type="ARBA" id="ARBA00022676"/>
    </source>
</evidence>
<keyword evidence="6 11" id="KW-0812">Transmembrane</keyword>
<dbReference type="EC" id="2.4.1.-" evidence="11"/>
<comment type="subcellular location">
    <subcellularLocation>
        <location evidence="1">Membrane</location>
        <topology evidence="1">Single-pass type II membrane protein</topology>
    </subcellularLocation>
</comment>
<evidence type="ECO:0000259" key="14">
    <source>
        <dbReference type="Pfam" id="PF13733"/>
    </source>
</evidence>
<keyword evidence="10 11" id="KW-0325">Glycoprotein</keyword>
<evidence type="ECO:0000256" key="3">
    <source>
        <dbReference type="ARBA" id="ARBA00005735"/>
    </source>
</evidence>
<dbReference type="STRING" id="50429.A0A2B4RRX3"/>
<keyword evidence="4 11" id="KW-0328">Glycosyltransferase</keyword>
<reference evidence="16" key="1">
    <citation type="journal article" date="2017" name="bioRxiv">
        <title>Comparative analysis of the genomes of Stylophora pistillata and Acropora digitifera provides evidence for extensive differences between species of corals.</title>
        <authorList>
            <person name="Voolstra C.R."/>
            <person name="Li Y."/>
            <person name="Liew Y.J."/>
            <person name="Baumgarten S."/>
            <person name="Zoccola D."/>
            <person name="Flot J.-F."/>
            <person name="Tambutte S."/>
            <person name="Allemand D."/>
            <person name="Aranda M."/>
        </authorList>
    </citation>
    <scope>NUCLEOTIDE SEQUENCE [LARGE SCALE GENOMIC DNA]</scope>
</reference>
<organism evidence="15 16">
    <name type="scientific">Stylophora pistillata</name>
    <name type="common">Smooth cauliflower coral</name>
    <dbReference type="NCBI Taxonomy" id="50429"/>
    <lineage>
        <taxon>Eukaryota</taxon>
        <taxon>Metazoa</taxon>
        <taxon>Cnidaria</taxon>
        <taxon>Anthozoa</taxon>
        <taxon>Hexacorallia</taxon>
        <taxon>Scleractinia</taxon>
        <taxon>Astrocoeniina</taxon>
        <taxon>Pocilloporidae</taxon>
        <taxon>Stylophora</taxon>
    </lineage>
</organism>
<evidence type="ECO:0000256" key="7">
    <source>
        <dbReference type="ARBA" id="ARBA00022968"/>
    </source>
</evidence>
<comment type="similarity">
    <text evidence="3 11">Belongs to the glycosyltransferase 7 family.</text>
</comment>
<dbReference type="InterPro" id="IPR029044">
    <property type="entry name" value="Nucleotide-diphossugar_trans"/>
</dbReference>
<evidence type="ECO:0000256" key="6">
    <source>
        <dbReference type="ARBA" id="ARBA00022692"/>
    </source>
</evidence>
<protein>
    <recommendedName>
        <fullName evidence="11">Beta-1,4-galactosyltransferase</fullName>
        <ecNumber evidence="11">2.4.1.-</ecNumber>
    </recommendedName>
</protein>
<evidence type="ECO:0000313" key="16">
    <source>
        <dbReference type="Proteomes" id="UP000225706"/>
    </source>
</evidence>
<proteinExistence type="inferred from homology"/>
<comment type="function">
    <text evidence="11">Catalyses the transfer of galactose onto proteins or lipids.</text>
</comment>
<feature type="transmembrane region" description="Helical" evidence="11">
    <location>
        <begin position="12"/>
        <end position="30"/>
    </location>
</feature>
<dbReference type="Gene3D" id="3.90.550.10">
    <property type="entry name" value="Spore Coat Polysaccharide Biosynthesis Protein SpsA, Chain A"/>
    <property type="match status" value="1"/>
</dbReference>